<gene>
    <name evidence="2" type="ORF">GGR38_001440</name>
</gene>
<comment type="caution">
    <text evidence="2">The sequence shown here is derived from an EMBL/GenBank/DDBJ whole genome shotgun (WGS) entry which is preliminary data.</text>
</comment>
<organism evidence="2 3">
    <name type="scientific">Novosphingobium sediminicola</name>
    <dbReference type="NCBI Taxonomy" id="563162"/>
    <lineage>
        <taxon>Bacteria</taxon>
        <taxon>Pseudomonadati</taxon>
        <taxon>Pseudomonadota</taxon>
        <taxon>Alphaproteobacteria</taxon>
        <taxon>Sphingomonadales</taxon>
        <taxon>Sphingomonadaceae</taxon>
        <taxon>Novosphingobium</taxon>
    </lineage>
</organism>
<reference evidence="2 3" key="1">
    <citation type="submission" date="2020-08" db="EMBL/GenBank/DDBJ databases">
        <title>Genomic Encyclopedia of Type Strains, Phase IV (KMG-IV): sequencing the most valuable type-strain genomes for metagenomic binning, comparative biology and taxonomic classification.</title>
        <authorList>
            <person name="Goeker M."/>
        </authorList>
    </citation>
    <scope>NUCLEOTIDE SEQUENCE [LARGE SCALE GENOMIC DNA]</scope>
    <source>
        <strain evidence="2 3">DSM 27057</strain>
    </source>
</reference>
<evidence type="ECO:0000313" key="3">
    <source>
        <dbReference type="Proteomes" id="UP000548867"/>
    </source>
</evidence>
<feature type="transmembrane region" description="Helical" evidence="1">
    <location>
        <begin position="26"/>
        <end position="43"/>
    </location>
</feature>
<keyword evidence="1" id="KW-0472">Membrane</keyword>
<keyword evidence="1" id="KW-0812">Transmembrane</keyword>
<proteinExistence type="predicted"/>
<feature type="transmembrane region" description="Helical" evidence="1">
    <location>
        <begin position="55"/>
        <end position="77"/>
    </location>
</feature>
<accession>A0A7W6CDF8</accession>
<protein>
    <submittedName>
        <fullName evidence="2">Uncharacterized protein</fullName>
    </submittedName>
</protein>
<keyword evidence="3" id="KW-1185">Reference proteome</keyword>
<dbReference type="EMBL" id="JACIDX010000004">
    <property type="protein sequence ID" value="MBB3954513.1"/>
    <property type="molecule type" value="Genomic_DNA"/>
</dbReference>
<name>A0A7W6CDF8_9SPHN</name>
<evidence type="ECO:0000256" key="1">
    <source>
        <dbReference type="SAM" id="Phobius"/>
    </source>
</evidence>
<keyword evidence="1" id="KW-1133">Transmembrane helix</keyword>
<sequence>MTNRAPFSDTAQAAAAWARFRRIMRWMFLVTMTTVIGALTVLYKQEGMVSPHFYIAVAIGVSFAMLLMSALMGLVFLSSASGHDEDVSEGPKDDQDLSR</sequence>
<dbReference type="AlphaFoldDB" id="A0A7W6CDF8"/>
<dbReference type="RefSeq" id="WP_183624039.1">
    <property type="nucleotide sequence ID" value="NZ_JACIDX010000004.1"/>
</dbReference>
<evidence type="ECO:0000313" key="2">
    <source>
        <dbReference type="EMBL" id="MBB3954513.1"/>
    </source>
</evidence>
<dbReference type="Proteomes" id="UP000548867">
    <property type="component" value="Unassembled WGS sequence"/>
</dbReference>